<evidence type="ECO:0000313" key="2">
    <source>
        <dbReference type="EMBL" id="GBM86465.1"/>
    </source>
</evidence>
<reference evidence="2 3" key="1">
    <citation type="journal article" date="2019" name="Sci. Rep.">
        <title>Orb-weaving spider Araneus ventricosus genome elucidates the spidroin gene catalogue.</title>
        <authorList>
            <person name="Kono N."/>
            <person name="Nakamura H."/>
            <person name="Ohtoshi R."/>
            <person name="Moran D.A.P."/>
            <person name="Shinohara A."/>
            <person name="Yoshida Y."/>
            <person name="Fujiwara M."/>
            <person name="Mori M."/>
            <person name="Tomita M."/>
            <person name="Arakawa K."/>
        </authorList>
    </citation>
    <scope>NUCLEOTIDE SEQUENCE [LARGE SCALE GENOMIC DNA]</scope>
</reference>
<proteinExistence type="predicted"/>
<dbReference type="EMBL" id="BGPR01003315">
    <property type="protein sequence ID" value="GBM86465.1"/>
    <property type="molecule type" value="Genomic_DNA"/>
</dbReference>
<protein>
    <submittedName>
        <fullName evidence="2">Uncharacterized protein</fullName>
    </submittedName>
</protein>
<name>A0A4Y2J980_ARAVE</name>
<keyword evidence="3" id="KW-1185">Reference proteome</keyword>
<accession>A0A4Y2J980</accession>
<dbReference type="Proteomes" id="UP000499080">
    <property type="component" value="Unassembled WGS sequence"/>
</dbReference>
<organism evidence="2 3">
    <name type="scientific">Araneus ventricosus</name>
    <name type="common">Orbweaver spider</name>
    <name type="synonym">Epeira ventricosa</name>
    <dbReference type="NCBI Taxonomy" id="182803"/>
    <lineage>
        <taxon>Eukaryota</taxon>
        <taxon>Metazoa</taxon>
        <taxon>Ecdysozoa</taxon>
        <taxon>Arthropoda</taxon>
        <taxon>Chelicerata</taxon>
        <taxon>Arachnida</taxon>
        <taxon>Araneae</taxon>
        <taxon>Araneomorphae</taxon>
        <taxon>Entelegynae</taxon>
        <taxon>Araneoidea</taxon>
        <taxon>Araneidae</taxon>
        <taxon>Araneus</taxon>
    </lineage>
</organism>
<sequence>MATTFPAQRNQEEGHGRVSPEWPETAINTKLKLMDGIRGRPPFTESDRAFVKSLGNHIFRPSARLQEFPRDFQFRISQLSPFLGRRFIIGVSLEFLHAQMNQVK</sequence>
<dbReference type="AlphaFoldDB" id="A0A4Y2J980"/>
<evidence type="ECO:0000256" key="1">
    <source>
        <dbReference type="SAM" id="MobiDB-lite"/>
    </source>
</evidence>
<gene>
    <name evidence="2" type="ORF">AVEN_165045_1</name>
</gene>
<feature type="region of interest" description="Disordered" evidence="1">
    <location>
        <begin position="1"/>
        <end position="21"/>
    </location>
</feature>
<dbReference type="OrthoDB" id="10270965at2759"/>
<evidence type="ECO:0000313" key="3">
    <source>
        <dbReference type="Proteomes" id="UP000499080"/>
    </source>
</evidence>
<comment type="caution">
    <text evidence="2">The sequence shown here is derived from an EMBL/GenBank/DDBJ whole genome shotgun (WGS) entry which is preliminary data.</text>
</comment>